<dbReference type="Proteomes" id="UP000054279">
    <property type="component" value="Unassembled WGS sequence"/>
</dbReference>
<dbReference type="EMBL" id="KN837140">
    <property type="protein sequence ID" value="KIJ40917.1"/>
    <property type="molecule type" value="Genomic_DNA"/>
</dbReference>
<dbReference type="HOGENOM" id="CLU_1295137_0_0_1"/>
<evidence type="ECO:0000313" key="2">
    <source>
        <dbReference type="Proteomes" id="UP000054279"/>
    </source>
</evidence>
<gene>
    <name evidence="1" type="ORF">M422DRAFT_48934</name>
</gene>
<protein>
    <submittedName>
        <fullName evidence="1">Uncharacterized protein</fullName>
    </submittedName>
</protein>
<dbReference type="AlphaFoldDB" id="A0A0C9VHQ5"/>
<proteinExistence type="predicted"/>
<keyword evidence="2" id="KW-1185">Reference proteome</keyword>
<sequence length="213" mass="23293">MPAALPVEKNTMMKIAMTHRLTLDYASVVFAGFMVLSAVCSAGVAAPAHIAEKVTESDNGTESSLYMRAVEQVIFGKTLNLSLDLIFSDRINLSNLHQLRNSRMGRLDCLEEGSKVHTVHEALEQILMQLITLHLCTVTKIFGKYSKASLVVSPWSEVLPVRGKYSARPASGSRFLGILVAPLDFEIGMIVDLNINNTGVHGNFEEAEIVCTD</sequence>
<name>A0A0C9VHQ5_SPHS4</name>
<organism evidence="1 2">
    <name type="scientific">Sphaerobolus stellatus (strain SS14)</name>
    <dbReference type="NCBI Taxonomy" id="990650"/>
    <lineage>
        <taxon>Eukaryota</taxon>
        <taxon>Fungi</taxon>
        <taxon>Dikarya</taxon>
        <taxon>Basidiomycota</taxon>
        <taxon>Agaricomycotina</taxon>
        <taxon>Agaricomycetes</taxon>
        <taxon>Phallomycetidae</taxon>
        <taxon>Geastrales</taxon>
        <taxon>Sphaerobolaceae</taxon>
        <taxon>Sphaerobolus</taxon>
    </lineage>
</organism>
<evidence type="ECO:0000313" key="1">
    <source>
        <dbReference type="EMBL" id="KIJ40917.1"/>
    </source>
</evidence>
<reference evidence="1 2" key="1">
    <citation type="submission" date="2014-06" db="EMBL/GenBank/DDBJ databases">
        <title>Evolutionary Origins and Diversification of the Mycorrhizal Mutualists.</title>
        <authorList>
            <consortium name="DOE Joint Genome Institute"/>
            <consortium name="Mycorrhizal Genomics Consortium"/>
            <person name="Kohler A."/>
            <person name="Kuo A."/>
            <person name="Nagy L.G."/>
            <person name="Floudas D."/>
            <person name="Copeland A."/>
            <person name="Barry K.W."/>
            <person name="Cichocki N."/>
            <person name="Veneault-Fourrey C."/>
            <person name="LaButti K."/>
            <person name="Lindquist E.A."/>
            <person name="Lipzen A."/>
            <person name="Lundell T."/>
            <person name="Morin E."/>
            <person name="Murat C."/>
            <person name="Riley R."/>
            <person name="Ohm R."/>
            <person name="Sun H."/>
            <person name="Tunlid A."/>
            <person name="Henrissat B."/>
            <person name="Grigoriev I.V."/>
            <person name="Hibbett D.S."/>
            <person name="Martin F."/>
        </authorList>
    </citation>
    <scope>NUCLEOTIDE SEQUENCE [LARGE SCALE GENOMIC DNA]</scope>
    <source>
        <strain evidence="1 2">SS14</strain>
    </source>
</reference>
<accession>A0A0C9VHQ5</accession>